<dbReference type="PANTHER" id="PTHR44936:SF9">
    <property type="entry name" value="SENSOR PROTEIN CREC"/>
    <property type="match status" value="1"/>
</dbReference>
<evidence type="ECO:0000256" key="11">
    <source>
        <dbReference type="ARBA" id="ARBA00022777"/>
    </source>
</evidence>
<keyword evidence="10" id="KW-0547">Nucleotide-binding</keyword>
<evidence type="ECO:0000256" key="9">
    <source>
        <dbReference type="ARBA" id="ARBA00022692"/>
    </source>
</evidence>
<dbReference type="InterPro" id="IPR004358">
    <property type="entry name" value="Sig_transdc_His_kin-like_C"/>
</dbReference>
<evidence type="ECO:0000256" key="17">
    <source>
        <dbReference type="ARBA" id="ARBA00023012"/>
    </source>
</evidence>
<dbReference type="SMART" id="SM00388">
    <property type="entry name" value="HisKA"/>
    <property type="match status" value="1"/>
</dbReference>
<feature type="domain" description="Histidine kinase" evidence="24">
    <location>
        <begin position="127"/>
        <end position="341"/>
    </location>
</feature>
<dbReference type="EMBL" id="SNXZ01000017">
    <property type="protein sequence ID" value="TDP88906.1"/>
    <property type="molecule type" value="Genomic_DNA"/>
</dbReference>
<dbReference type="InterPro" id="IPR036097">
    <property type="entry name" value="HisK_dim/P_sf"/>
</dbReference>
<keyword evidence="23" id="KW-0472">Membrane</keyword>
<evidence type="ECO:0000256" key="20">
    <source>
        <dbReference type="ARBA" id="ARBA00023211"/>
    </source>
</evidence>
<protein>
    <recommendedName>
        <fullName evidence="21">Signal transduction histidine-protein kinase/phosphatase MprB</fullName>
        <ecNumber evidence="5">2.7.13.3</ecNumber>
    </recommendedName>
    <alternativeName>
        <fullName evidence="22">Mycobacterial persistence regulator B</fullName>
    </alternativeName>
</protein>
<keyword evidence="14" id="KW-0460">Magnesium</keyword>
<name>A0A4R6RSH5_LABRH</name>
<dbReference type="InterPro" id="IPR005467">
    <property type="entry name" value="His_kinase_dom"/>
</dbReference>
<evidence type="ECO:0000256" key="6">
    <source>
        <dbReference type="ARBA" id="ARBA00022475"/>
    </source>
</evidence>
<dbReference type="PROSITE" id="PS50885">
    <property type="entry name" value="HAMP"/>
    <property type="match status" value="1"/>
</dbReference>
<evidence type="ECO:0000256" key="2">
    <source>
        <dbReference type="ARBA" id="ARBA00001936"/>
    </source>
</evidence>
<dbReference type="GO" id="GO:0000155">
    <property type="term" value="F:phosphorelay sensor kinase activity"/>
    <property type="evidence" value="ECO:0007669"/>
    <property type="project" value="InterPro"/>
</dbReference>
<feature type="transmembrane region" description="Helical" evidence="23">
    <location>
        <begin position="20"/>
        <end position="43"/>
    </location>
</feature>
<evidence type="ECO:0000256" key="22">
    <source>
        <dbReference type="ARBA" id="ARBA00041776"/>
    </source>
</evidence>
<evidence type="ECO:0000313" key="26">
    <source>
        <dbReference type="EMBL" id="TDP88906.1"/>
    </source>
</evidence>
<dbReference type="AlphaFoldDB" id="A0A4R6RSH5"/>
<evidence type="ECO:0000256" key="8">
    <source>
        <dbReference type="ARBA" id="ARBA00022679"/>
    </source>
</evidence>
<dbReference type="Pfam" id="PF02518">
    <property type="entry name" value="HATPase_c"/>
    <property type="match status" value="1"/>
</dbReference>
<organism evidence="26 27">
    <name type="scientific">Labedaea rhizosphaerae</name>
    <dbReference type="NCBI Taxonomy" id="598644"/>
    <lineage>
        <taxon>Bacteria</taxon>
        <taxon>Bacillati</taxon>
        <taxon>Actinomycetota</taxon>
        <taxon>Actinomycetes</taxon>
        <taxon>Pseudonocardiales</taxon>
        <taxon>Pseudonocardiaceae</taxon>
        <taxon>Labedaea</taxon>
    </lineage>
</organism>
<dbReference type="GO" id="GO:0005524">
    <property type="term" value="F:ATP binding"/>
    <property type="evidence" value="ECO:0007669"/>
    <property type="project" value="UniProtKB-KW"/>
</dbReference>
<comment type="catalytic activity">
    <reaction evidence="1">
        <text>ATP + protein L-histidine = ADP + protein N-phospho-L-histidine.</text>
        <dbReference type="EC" id="2.7.13.3"/>
    </reaction>
</comment>
<evidence type="ECO:0000259" key="25">
    <source>
        <dbReference type="PROSITE" id="PS50885"/>
    </source>
</evidence>
<dbReference type="SMART" id="SM00304">
    <property type="entry name" value="HAMP"/>
    <property type="match status" value="1"/>
</dbReference>
<keyword evidence="11 26" id="KW-0418">Kinase</keyword>
<dbReference type="RefSeq" id="WP_133854516.1">
    <property type="nucleotide sequence ID" value="NZ_SNXZ01000017.1"/>
</dbReference>
<comment type="cofactor">
    <cofactor evidence="2">
        <name>Mn(2+)</name>
        <dbReference type="ChEBI" id="CHEBI:29035"/>
    </cofactor>
</comment>
<dbReference type="OrthoDB" id="9757990at2"/>
<evidence type="ECO:0000256" key="4">
    <source>
        <dbReference type="ARBA" id="ARBA00004651"/>
    </source>
</evidence>
<keyword evidence="27" id="KW-1185">Reference proteome</keyword>
<evidence type="ECO:0000256" key="16">
    <source>
        <dbReference type="ARBA" id="ARBA00022989"/>
    </source>
</evidence>
<evidence type="ECO:0000256" key="7">
    <source>
        <dbReference type="ARBA" id="ARBA00022553"/>
    </source>
</evidence>
<evidence type="ECO:0000313" key="27">
    <source>
        <dbReference type="Proteomes" id="UP000295444"/>
    </source>
</evidence>
<dbReference type="InterPro" id="IPR036890">
    <property type="entry name" value="HATPase_C_sf"/>
</dbReference>
<evidence type="ECO:0000256" key="21">
    <source>
        <dbReference type="ARBA" id="ARBA00040454"/>
    </source>
</evidence>
<evidence type="ECO:0000256" key="3">
    <source>
        <dbReference type="ARBA" id="ARBA00001946"/>
    </source>
</evidence>
<gene>
    <name evidence="26" type="ORF">EV186_11721</name>
</gene>
<dbReference type="SUPFAM" id="SSF55874">
    <property type="entry name" value="ATPase domain of HSP90 chaperone/DNA topoisomerase II/histidine kinase"/>
    <property type="match status" value="1"/>
</dbReference>
<evidence type="ECO:0000259" key="24">
    <source>
        <dbReference type="PROSITE" id="PS50109"/>
    </source>
</evidence>
<dbReference type="Pfam" id="PF00672">
    <property type="entry name" value="HAMP"/>
    <property type="match status" value="1"/>
</dbReference>
<keyword evidence="7" id="KW-0597">Phosphoprotein</keyword>
<evidence type="ECO:0000256" key="1">
    <source>
        <dbReference type="ARBA" id="ARBA00000085"/>
    </source>
</evidence>
<dbReference type="PANTHER" id="PTHR44936">
    <property type="entry name" value="SENSOR PROTEIN CREC"/>
    <property type="match status" value="1"/>
</dbReference>
<keyword evidence="6" id="KW-1003">Cell membrane</keyword>
<dbReference type="Pfam" id="PF00512">
    <property type="entry name" value="HisKA"/>
    <property type="match status" value="1"/>
</dbReference>
<dbReference type="InterPro" id="IPR003660">
    <property type="entry name" value="HAMP_dom"/>
</dbReference>
<reference evidence="26 27" key="1">
    <citation type="submission" date="2019-03" db="EMBL/GenBank/DDBJ databases">
        <title>Genomic Encyclopedia of Type Strains, Phase IV (KMG-IV): sequencing the most valuable type-strain genomes for metagenomic binning, comparative biology and taxonomic classification.</title>
        <authorList>
            <person name="Goeker M."/>
        </authorList>
    </citation>
    <scope>NUCLEOTIDE SEQUENCE [LARGE SCALE GENOMIC DNA]</scope>
    <source>
        <strain evidence="26 27">DSM 45361</strain>
    </source>
</reference>
<dbReference type="Gene3D" id="3.30.565.10">
    <property type="entry name" value="Histidine kinase-like ATPase, C-terminal domain"/>
    <property type="match status" value="1"/>
</dbReference>
<dbReference type="InterPro" id="IPR050980">
    <property type="entry name" value="2C_sensor_his_kinase"/>
</dbReference>
<keyword evidence="8" id="KW-0808">Transferase</keyword>
<dbReference type="Gene3D" id="6.10.340.10">
    <property type="match status" value="1"/>
</dbReference>
<dbReference type="PRINTS" id="PR00344">
    <property type="entry name" value="BCTRLSENSOR"/>
</dbReference>
<dbReference type="InterPro" id="IPR003594">
    <property type="entry name" value="HATPase_dom"/>
</dbReference>
<dbReference type="GO" id="GO:0005886">
    <property type="term" value="C:plasma membrane"/>
    <property type="evidence" value="ECO:0007669"/>
    <property type="project" value="UniProtKB-SubCell"/>
</dbReference>
<dbReference type="CDD" id="cd00082">
    <property type="entry name" value="HisKA"/>
    <property type="match status" value="1"/>
</dbReference>
<dbReference type="FunFam" id="1.10.287.130:FF:000001">
    <property type="entry name" value="Two-component sensor histidine kinase"/>
    <property type="match status" value="1"/>
</dbReference>
<evidence type="ECO:0000256" key="23">
    <source>
        <dbReference type="SAM" id="Phobius"/>
    </source>
</evidence>
<evidence type="ECO:0000256" key="19">
    <source>
        <dbReference type="ARBA" id="ARBA00023026"/>
    </source>
</evidence>
<evidence type="ECO:0000256" key="13">
    <source>
        <dbReference type="ARBA" id="ARBA00022840"/>
    </source>
</evidence>
<keyword evidence="18" id="KW-0346">Stress response</keyword>
<dbReference type="Gene3D" id="1.10.287.130">
    <property type="match status" value="1"/>
</dbReference>
<evidence type="ECO:0000256" key="15">
    <source>
        <dbReference type="ARBA" id="ARBA00022912"/>
    </source>
</evidence>
<dbReference type="GO" id="GO:0004721">
    <property type="term" value="F:phosphoprotein phosphatase activity"/>
    <property type="evidence" value="ECO:0007669"/>
    <property type="project" value="UniProtKB-KW"/>
</dbReference>
<dbReference type="SMART" id="SM00387">
    <property type="entry name" value="HATPase_c"/>
    <property type="match status" value="1"/>
</dbReference>
<comment type="cofactor">
    <cofactor evidence="3">
        <name>Mg(2+)</name>
        <dbReference type="ChEBI" id="CHEBI:18420"/>
    </cofactor>
</comment>
<dbReference type="EC" id="2.7.13.3" evidence="5"/>
<evidence type="ECO:0000256" key="12">
    <source>
        <dbReference type="ARBA" id="ARBA00022801"/>
    </source>
</evidence>
<proteinExistence type="predicted"/>
<keyword evidence="13" id="KW-0067">ATP-binding</keyword>
<sequence length="341" mass="36185">MSTRALLDAIPRPLDPIRSIKVKLGLVVVAGCAVAVLFFWWRIGWLPPQTATVAVGLGLVASQLLAHGMTRPLREMTAAARAMAHGDYTRRVRATARDEVGELATAFNQMAADLDAADRQRRELIANVSHELRTPITALRAVLENVVDGVTQPDDATLRTALAQAQRLGGLVGELLDLSRVDAGVAPLSKRRFALAPMLDDAVAEAEMRAVAAGSAARFATDVPANLHVVADRGRLHQVVANLLDNAVRHGPPGGEVRVSAAVHGDRLTIEVTDEGAGIAPDQRRLVFQRFTRGERVEGGGTGLGLAIARWAVELHGGTIAVVDPRAGTGGCRIRVTLPTT</sequence>
<keyword evidence="12" id="KW-0378">Hydrolase</keyword>
<evidence type="ECO:0000256" key="14">
    <source>
        <dbReference type="ARBA" id="ARBA00022842"/>
    </source>
</evidence>
<accession>A0A4R6RSH5</accession>
<dbReference type="SUPFAM" id="SSF158472">
    <property type="entry name" value="HAMP domain-like"/>
    <property type="match status" value="1"/>
</dbReference>
<dbReference type="CDD" id="cd06225">
    <property type="entry name" value="HAMP"/>
    <property type="match status" value="1"/>
</dbReference>
<comment type="subcellular location">
    <subcellularLocation>
        <location evidence="4">Cell membrane</location>
        <topology evidence="4">Multi-pass membrane protein</topology>
    </subcellularLocation>
</comment>
<keyword evidence="9 23" id="KW-0812">Transmembrane</keyword>
<dbReference type="SUPFAM" id="SSF47384">
    <property type="entry name" value="Homodimeric domain of signal transducing histidine kinase"/>
    <property type="match status" value="1"/>
</dbReference>
<evidence type="ECO:0000256" key="10">
    <source>
        <dbReference type="ARBA" id="ARBA00022741"/>
    </source>
</evidence>
<dbReference type="CDD" id="cd00075">
    <property type="entry name" value="HATPase"/>
    <property type="match status" value="1"/>
</dbReference>
<keyword evidence="16 23" id="KW-1133">Transmembrane helix</keyword>
<dbReference type="Proteomes" id="UP000295444">
    <property type="component" value="Unassembled WGS sequence"/>
</dbReference>
<keyword evidence="19" id="KW-0843">Virulence</keyword>
<keyword evidence="15" id="KW-0904">Protein phosphatase</keyword>
<evidence type="ECO:0000256" key="18">
    <source>
        <dbReference type="ARBA" id="ARBA00023016"/>
    </source>
</evidence>
<comment type="caution">
    <text evidence="26">The sequence shown here is derived from an EMBL/GenBank/DDBJ whole genome shotgun (WGS) entry which is preliminary data.</text>
</comment>
<dbReference type="InterPro" id="IPR003661">
    <property type="entry name" value="HisK_dim/P_dom"/>
</dbReference>
<dbReference type="PROSITE" id="PS50109">
    <property type="entry name" value="HIS_KIN"/>
    <property type="match status" value="1"/>
</dbReference>
<keyword evidence="17" id="KW-0902">Two-component regulatory system</keyword>
<feature type="domain" description="HAMP" evidence="25">
    <location>
        <begin position="67"/>
        <end position="119"/>
    </location>
</feature>
<evidence type="ECO:0000256" key="5">
    <source>
        <dbReference type="ARBA" id="ARBA00012438"/>
    </source>
</evidence>
<keyword evidence="20" id="KW-0464">Manganese</keyword>